<dbReference type="EMBL" id="CAEZYF010000013">
    <property type="protein sequence ID" value="CAB4731148.1"/>
    <property type="molecule type" value="Genomic_DNA"/>
</dbReference>
<evidence type="ECO:0000313" key="7">
    <source>
        <dbReference type="EMBL" id="CAB5017016.1"/>
    </source>
</evidence>
<feature type="transmembrane region" description="Helical" evidence="1">
    <location>
        <begin position="43"/>
        <end position="61"/>
    </location>
</feature>
<accession>A0A6J7C4H7</accession>
<sequence>MTEQLLPLAVWVQLACGDIRSRVHRAWDDRYEEDGVDEAVTKMIWLAVGIVVALAATAFFMTKFNQAKNSVPDPVAP</sequence>
<evidence type="ECO:0000313" key="2">
    <source>
        <dbReference type="EMBL" id="CAB4364359.1"/>
    </source>
</evidence>
<keyword evidence="1" id="KW-1133">Transmembrane helix</keyword>
<gene>
    <name evidence="3" type="ORF">UFOPK2656_02126</name>
    <name evidence="4" type="ORF">UFOPK3099_02206</name>
    <name evidence="5" type="ORF">UFOPK3267_02496</name>
    <name evidence="6" type="ORF">UFOPK3651_02369</name>
    <name evidence="7" type="ORF">UFOPK3931_03135</name>
    <name evidence="2" type="ORF">UFOPK4189_02122</name>
</gene>
<dbReference type="EMBL" id="CAESGF010000013">
    <property type="protein sequence ID" value="CAB4364359.1"/>
    <property type="molecule type" value="Genomic_DNA"/>
</dbReference>
<evidence type="ECO:0000313" key="6">
    <source>
        <dbReference type="EMBL" id="CAB4943661.1"/>
    </source>
</evidence>
<protein>
    <submittedName>
        <fullName evidence="5">Unannotated protein</fullName>
    </submittedName>
</protein>
<organism evidence="5">
    <name type="scientific">freshwater metagenome</name>
    <dbReference type="NCBI Taxonomy" id="449393"/>
    <lineage>
        <taxon>unclassified sequences</taxon>
        <taxon>metagenomes</taxon>
        <taxon>ecological metagenomes</taxon>
    </lineage>
</organism>
<evidence type="ECO:0000313" key="3">
    <source>
        <dbReference type="EMBL" id="CAB4731148.1"/>
    </source>
</evidence>
<evidence type="ECO:0000313" key="5">
    <source>
        <dbReference type="EMBL" id="CAB4852972.1"/>
    </source>
</evidence>
<dbReference type="AlphaFoldDB" id="A0A6J7C4H7"/>
<proteinExistence type="predicted"/>
<dbReference type="EMBL" id="CAFBOL010000140">
    <property type="protein sequence ID" value="CAB5017016.1"/>
    <property type="molecule type" value="Genomic_DNA"/>
</dbReference>
<keyword evidence="1" id="KW-0472">Membrane</keyword>
<name>A0A6J7C4H7_9ZZZZ</name>
<reference evidence="5" key="1">
    <citation type="submission" date="2020-05" db="EMBL/GenBank/DDBJ databases">
        <authorList>
            <person name="Chiriac C."/>
            <person name="Salcher M."/>
            <person name="Ghai R."/>
            <person name="Kavagutti S V."/>
        </authorList>
    </citation>
    <scope>NUCLEOTIDE SEQUENCE</scope>
</reference>
<dbReference type="EMBL" id="CAFBIY010000181">
    <property type="protein sequence ID" value="CAB4852972.1"/>
    <property type="molecule type" value="Genomic_DNA"/>
</dbReference>
<evidence type="ECO:0000256" key="1">
    <source>
        <dbReference type="SAM" id="Phobius"/>
    </source>
</evidence>
<dbReference type="EMBL" id="CAFAAV010000204">
    <property type="protein sequence ID" value="CAB4832167.1"/>
    <property type="molecule type" value="Genomic_DNA"/>
</dbReference>
<evidence type="ECO:0000313" key="4">
    <source>
        <dbReference type="EMBL" id="CAB4832167.1"/>
    </source>
</evidence>
<keyword evidence="1" id="KW-0812">Transmembrane</keyword>
<dbReference type="EMBL" id="CAFBMT010000014">
    <property type="protein sequence ID" value="CAB4943661.1"/>
    <property type="molecule type" value="Genomic_DNA"/>
</dbReference>